<accession>X2AEP3</accession>
<keyword evidence="2" id="KW-1185">Reference proteome</keyword>
<evidence type="ECO:0000313" key="2">
    <source>
        <dbReference type="Proteomes" id="UP000014760"/>
    </source>
</evidence>
<evidence type="ECO:0000313" key="1">
    <source>
        <dbReference type="EnsemblMetazoa" id="CapteP211424"/>
    </source>
</evidence>
<dbReference type="EnsemblMetazoa" id="CapteT211424">
    <property type="protein sequence ID" value="CapteP211424"/>
    <property type="gene ID" value="CapteG211424"/>
</dbReference>
<dbReference type="EMBL" id="AMQN01033425">
    <property type="status" value="NOT_ANNOTATED_CDS"/>
    <property type="molecule type" value="Genomic_DNA"/>
</dbReference>
<protein>
    <submittedName>
        <fullName evidence="1">Uncharacterized protein</fullName>
    </submittedName>
</protein>
<dbReference type="HOGENOM" id="CLU_2043884_0_0_1"/>
<proteinExistence type="predicted"/>
<dbReference type="Proteomes" id="UP000014760">
    <property type="component" value="Unassembled WGS sequence"/>
</dbReference>
<organism evidence="1 2">
    <name type="scientific">Capitella teleta</name>
    <name type="common">Polychaete worm</name>
    <dbReference type="NCBI Taxonomy" id="283909"/>
    <lineage>
        <taxon>Eukaryota</taxon>
        <taxon>Metazoa</taxon>
        <taxon>Spiralia</taxon>
        <taxon>Lophotrochozoa</taxon>
        <taxon>Annelida</taxon>
        <taxon>Polychaeta</taxon>
        <taxon>Sedentaria</taxon>
        <taxon>Scolecida</taxon>
        <taxon>Capitellidae</taxon>
        <taxon>Capitella</taxon>
    </lineage>
</organism>
<reference evidence="1" key="3">
    <citation type="submission" date="2015-06" db="UniProtKB">
        <authorList>
            <consortium name="EnsemblMetazoa"/>
        </authorList>
    </citation>
    <scope>IDENTIFICATION</scope>
</reference>
<sequence>RIAVNLVGIHYQVIKTFHTLKRLEGDWVSNMADPPNNLSALTLGGIDHKASEDEEMPLFIPKIHDLFLANVMENLKKHFQNMHLWEVFFLFFNPNLNQIDSQIFLDEEQQAQTITSSLNTP</sequence>
<reference evidence="2" key="2">
    <citation type="journal article" date="2013" name="Nature">
        <title>Insights into bilaterian evolution from three spiralian genomes.</title>
        <authorList>
            <person name="Simakov O."/>
            <person name="Marletaz F."/>
            <person name="Cho S.J."/>
            <person name="Edsinger-Gonzales E."/>
            <person name="Havlak P."/>
            <person name="Hellsten U."/>
            <person name="Kuo D.H."/>
            <person name="Larsson T."/>
            <person name="Lv J."/>
            <person name="Arendt D."/>
            <person name="Savage R."/>
            <person name="Osoegawa K."/>
            <person name="de Jong P."/>
            <person name="Grimwood J."/>
            <person name="Chapman J.A."/>
            <person name="Shapiro H."/>
            <person name="Aerts A."/>
            <person name="Otillar R.P."/>
            <person name="Terry A.Y."/>
            <person name="Boore J.L."/>
            <person name="Grigoriev I.V."/>
            <person name="Lindberg D.R."/>
            <person name="Seaver E.C."/>
            <person name="Weisblat D.A."/>
            <person name="Putnam N.H."/>
            <person name="Rokhsar D.S."/>
        </authorList>
    </citation>
    <scope>NUCLEOTIDE SEQUENCE</scope>
    <source>
        <strain evidence="2">I ESC-2004</strain>
    </source>
</reference>
<dbReference type="AlphaFoldDB" id="X2AEP3"/>
<name>X2AEP3_CAPTE</name>
<reference evidence="2" key="1">
    <citation type="submission" date="2012-12" db="EMBL/GenBank/DDBJ databases">
        <authorList>
            <person name="Hellsten U."/>
            <person name="Grimwood J."/>
            <person name="Chapman J.A."/>
            <person name="Shapiro H."/>
            <person name="Aerts A."/>
            <person name="Otillar R.P."/>
            <person name="Terry A.Y."/>
            <person name="Boore J.L."/>
            <person name="Simakov O."/>
            <person name="Marletaz F."/>
            <person name="Cho S.-J."/>
            <person name="Edsinger-Gonzales E."/>
            <person name="Havlak P."/>
            <person name="Kuo D.-H."/>
            <person name="Larsson T."/>
            <person name="Lv J."/>
            <person name="Arendt D."/>
            <person name="Savage R."/>
            <person name="Osoegawa K."/>
            <person name="de Jong P."/>
            <person name="Lindberg D.R."/>
            <person name="Seaver E.C."/>
            <person name="Weisblat D.A."/>
            <person name="Putnam N.H."/>
            <person name="Grigoriev I.V."/>
            <person name="Rokhsar D.S."/>
        </authorList>
    </citation>
    <scope>NUCLEOTIDE SEQUENCE</scope>
    <source>
        <strain evidence="2">I ESC-2004</strain>
    </source>
</reference>